<feature type="compositionally biased region" description="Basic and acidic residues" evidence="1">
    <location>
        <begin position="11"/>
        <end position="32"/>
    </location>
</feature>
<feature type="region of interest" description="Disordered" evidence="1">
    <location>
        <begin position="1"/>
        <end position="69"/>
    </location>
</feature>
<sequence>MLANDQAGNDRATRAVEGDDVPGQREKSKFSEAFDTVAGPLQAAAPGNSGSSDIADKLKEGLKGGNPAT</sequence>
<keyword evidence="3" id="KW-1185">Reference proteome</keyword>
<dbReference type="AlphaFoldDB" id="A0A6A6Q4S1"/>
<evidence type="ECO:0000256" key="1">
    <source>
        <dbReference type="SAM" id="MobiDB-lite"/>
    </source>
</evidence>
<name>A0A6A6Q4S1_9PEZI</name>
<dbReference type="GeneID" id="54473670"/>
<reference evidence="2" key="1">
    <citation type="journal article" date="2020" name="Stud. Mycol.">
        <title>101 Dothideomycetes genomes: a test case for predicting lifestyles and emergence of pathogens.</title>
        <authorList>
            <person name="Haridas S."/>
            <person name="Albert R."/>
            <person name="Binder M."/>
            <person name="Bloem J."/>
            <person name="Labutti K."/>
            <person name="Salamov A."/>
            <person name="Andreopoulos B."/>
            <person name="Baker S."/>
            <person name="Barry K."/>
            <person name="Bills G."/>
            <person name="Bluhm B."/>
            <person name="Cannon C."/>
            <person name="Castanera R."/>
            <person name="Culley D."/>
            <person name="Daum C."/>
            <person name="Ezra D."/>
            <person name="Gonzalez J."/>
            <person name="Henrissat B."/>
            <person name="Kuo A."/>
            <person name="Liang C."/>
            <person name="Lipzen A."/>
            <person name="Lutzoni F."/>
            <person name="Magnuson J."/>
            <person name="Mondo S."/>
            <person name="Nolan M."/>
            <person name="Ohm R."/>
            <person name="Pangilinan J."/>
            <person name="Park H.-J."/>
            <person name="Ramirez L."/>
            <person name="Alfaro M."/>
            <person name="Sun H."/>
            <person name="Tritt A."/>
            <person name="Yoshinaga Y."/>
            <person name="Zwiers L.-H."/>
            <person name="Turgeon B."/>
            <person name="Goodwin S."/>
            <person name="Spatafora J."/>
            <person name="Crous P."/>
            <person name="Grigoriev I."/>
        </authorList>
    </citation>
    <scope>NUCLEOTIDE SEQUENCE</scope>
    <source>
        <strain evidence="2">CBS 113389</strain>
    </source>
</reference>
<evidence type="ECO:0000313" key="2">
    <source>
        <dbReference type="EMBL" id="KAF2486407.1"/>
    </source>
</evidence>
<dbReference type="EMBL" id="MU001632">
    <property type="protein sequence ID" value="KAF2486407.1"/>
    <property type="molecule type" value="Genomic_DNA"/>
</dbReference>
<proteinExistence type="predicted"/>
<organism evidence="2 3">
    <name type="scientific">Neohortaea acidophila</name>
    <dbReference type="NCBI Taxonomy" id="245834"/>
    <lineage>
        <taxon>Eukaryota</taxon>
        <taxon>Fungi</taxon>
        <taxon>Dikarya</taxon>
        <taxon>Ascomycota</taxon>
        <taxon>Pezizomycotina</taxon>
        <taxon>Dothideomycetes</taxon>
        <taxon>Dothideomycetidae</taxon>
        <taxon>Mycosphaerellales</taxon>
        <taxon>Teratosphaeriaceae</taxon>
        <taxon>Neohortaea</taxon>
    </lineage>
</organism>
<accession>A0A6A6Q4S1</accession>
<dbReference type="RefSeq" id="XP_033592976.1">
    <property type="nucleotide sequence ID" value="XM_033732668.1"/>
</dbReference>
<gene>
    <name evidence="2" type="ORF">BDY17DRAFT_291447</name>
</gene>
<dbReference type="Proteomes" id="UP000799767">
    <property type="component" value="Unassembled WGS sequence"/>
</dbReference>
<evidence type="ECO:0000313" key="3">
    <source>
        <dbReference type="Proteomes" id="UP000799767"/>
    </source>
</evidence>
<protein>
    <submittedName>
        <fullName evidence="2">Uncharacterized protein</fullName>
    </submittedName>
</protein>